<feature type="region of interest" description="Disordered" evidence="1">
    <location>
        <begin position="35"/>
        <end position="59"/>
    </location>
</feature>
<evidence type="ECO:0000256" key="1">
    <source>
        <dbReference type="SAM" id="MobiDB-lite"/>
    </source>
</evidence>
<name>A0A0D3FTX1_9ORYZ</name>
<organism evidence="2">
    <name type="scientific">Oryza barthii</name>
    <dbReference type="NCBI Taxonomy" id="65489"/>
    <lineage>
        <taxon>Eukaryota</taxon>
        <taxon>Viridiplantae</taxon>
        <taxon>Streptophyta</taxon>
        <taxon>Embryophyta</taxon>
        <taxon>Tracheophyta</taxon>
        <taxon>Spermatophyta</taxon>
        <taxon>Magnoliopsida</taxon>
        <taxon>Liliopsida</taxon>
        <taxon>Poales</taxon>
        <taxon>Poaceae</taxon>
        <taxon>BOP clade</taxon>
        <taxon>Oryzoideae</taxon>
        <taxon>Oryzeae</taxon>
        <taxon>Oryzinae</taxon>
        <taxon>Oryza</taxon>
    </lineage>
</organism>
<reference evidence="2" key="1">
    <citation type="journal article" date="2009" name="Rice">
        <title>De Novo Next Generation Sequencing of Plant Genomes.</title>
        <authorList>
            <person name="Rounsley S."/>
            <person name="Marri P.R."/>
            <person name="Yu Y."/>
            <person name="He R."/>
            <person name="Sisneros N."/>
            <person name="Goicoechea J.L."/>
            <person name="Lee S.J."/>
            <person name="Angelova A."/>
            <person name="Kudrna D."/>
            <person name="Luo M."/>
            <person name="Affourtit J."/>
            <person name="Desany B."/>
            <person name="Knight J."/>
            <person name="Niazi F."/>
            <person name="Egholm M."/>
            <person name="Wing R.A."/>
        </authorList>
    </citation>
    <scope>NUCLEOTIDE SEQUENCE [LARGE SCALE GENOMIC DNA]</scope>
    <source>
        <strain evidence="2">cv. IRGC 105608</strain>
    </source>
</reference>
<sequence>MAAARLSSLAGSKLDISTSLVATCCHHPAPSQLFPFQSRSRPVRQRLQGARPSSGSRLERQDLDFLSTWERARYELDEEAAPATSLA</sequence>
<evidence type="ECO:0000313" key="3">
    <source>
        <dbReference type="Proteomes" id="UP000026960"/>
    </source>
</evidence>
<dbReference type="Gramene" id="OBART04G06750.1">
    <property type="protein sequence ID" value="OBART04G06750.1"/>
    <property type="gene ID" value="OBART04G06750"/>
</dbReference>
<evidence type="ECO:0000313" key="2">
    <source>
        <dbReference type="EnsemblPlants" id="OBART04G06750.1"/>
    </source>
</evidence>
<dbReference type="AlphaFoldDB" id="A0A0D3FTX1"/>
<keyword evidence="3" id="KW-1185">Reference proteome</keyword>
<protein>
    <submittedName>
        <fullName evidence="2">Uncharacterized protein</fullName>
    </submittedName>
</protein>
<reference evidence="2" key="2">
    <citation type="submission" date="2015-03" db="UniProtKB">
        <authorList>
            <consortium name="EnsemblPlants"/>
        </authorList>
    </citation>
    <scope>IDENTIFICATION</scope>
</reference>
<dbReference type="HOGENOM" id="CLU_2486939_0_0_1"/>
<dbReference type="EnsemblPlants" id="OBART04G06750.1">
    <property type="protein sequence ID" value="OBART04G06750.1"/>
    <property type="gene ID" value="OBART04G06750"/>
</dbReference>
<dbReference type="PaxDb" id="65489-OBART04G06750.1"/>
<dbReference type="Proteomes" id="UP000026960">
    <property type="component" value="Chromosome 4"/>
</dbReference>
<proteinExistence type="predicted"/>
<accession>A0A0D3FTX1</accession>